<organism evidence="2 3">
    <name type="scientific">Cystobacter fuscus (strain ATCC 25194 / DSM 2262 / NBRC 100088 / M29)</name>
    <dbReference type="NCBI Taxonomy" id="1242864"/>
    <lineage>
        <taxon>Bacteria</taxon>
        <taxon>Pseudomonadati</taxon>
        <taxon>Myxococcota</taxon>
        <taxon>Myxococcia</taxon>
        <taxon>Myxococcales</taxon>
        <taxon>Cystobacterineae</taxon>
        <taxon>Archangiaceae</taxon>
        <taxon>Cystobacter</taxon>
    </lineage>
</organism>
<reference evidence="2" key="1">
    <citation type="submission" date="2013-05" db="EMBL/GenBank/DDBJ databases">
        <title>Genome assembly of Cystobacter fuscus DSM 2262.</title>
        <authorList>
            <person name="Sharma G."/>
            <person name="Khatri I."/>
            <person name="Kaur C."/>
            <person name="Mayilraj S."/>
            <person name="Subramanian S."/>
        </authorList>
    </citation>
    <scope>NUCLEOTIDE SEQUENCE [LARGE SCALE GENOMIC DNA]</scope>
    <source>
        <strain evidence="2">DSM 2262</strain>
    </source>
</reference>
<proteinExistence type="predicted"/>
<accession>S9PHX4</accession>
<dbReference type="SUPFAM" id="SSF55486">
    <property type="entry name" value="Metalloproteases ('zincins'), catalytic domain"/>
    <property type="match status" value="1"/>
</dbReference>
<dbReference type="EMBL" id="ANAH02000004">
    <property type="protein sequence ID" value="EPX63940.1"/>
    <property type="molecule type" value="Genomic_DNA"/>
</dbReference>
<name>S9PHX4_CYSF2</name>
<dbReference type="Pfam" id="PF13688">
    <property type="entry name" value="Reprolysin_5"/>
    <property type="match status" value="1"/>
</dbReference>
<keyword evidence="3" id="KW-1185">Reference proteome</keyword>
<gene>
    <name evidence="2" type="ORF">D187_005073</name>
</gene>
<sequence>MVDGVMRVALKPEGVRLETPGLRFTLPDGRAIDATLVHSSRSELGLTWAGEFEGGDVLMVVHDDGTLSAVLHVGERAFELMSMEHGVGELRELQRLEYKNCLHGQAPEARGDDAQAQEPVEPLPEPLPEVPRALMATAYIDVAAFYTQEFLASAYEENRLQLSIQQSIATANEIFTASGVNAQYRLVYMGPLTGAQPPEGVVRTYDGLQYEEREPAALQWLKAQPPEVSELRNAAGADMVALYLPMPTAPVRPYVCGVASRIDSRGYDDVDNRPFNGRAFSVQRAHCGLGDFTFAHELGHNFGMFHNAAELGRKPYPSFPWAAGRTYPAPSMPGGVAATVMNSDLCPSGGAGPEAICRRTGYFSSPSVFVNGYPTGDATHDNARVARDQTPSFANFRATAPGSVPRVLITSPGRNASVSSVVTLRGTATDAESGNISARIRWYTETGAYLGSGAFITATLQPGTGRRIVARATDDDGQEGQWSVPVAVYSTNVTPQKGSWYNPARSGNSIDLLRAPDGGYLVGWYTYTPKGEPIWYTSAIAQVSNGSWSAPLYLSTWNGSSNSLTVVGSLSLRFYSATSAMFSYSVNGISGSEHFVYQAGGAGRTGSWYEPTLSGWGLQINEQTSDYDATVTFYEGSQPRWVMGGTRPGSSVSMSLNWMSGPGLCPGCTYVGPPSARDVGTLSLQIPSGGTSGRATMNITTPSGVQWNRPGVDVVKLTQ</sequence>
<feature type="region of interest" description="Disordered" evidence="1">
    <location>
        <begin position="106"/>
        <end position="125"/>
    </location>
</feature>
<evidence type="ECO:0000256" key="1">
    <source>
        <dbReference type="SAM" id="MobiDB-lite"/>
    </source>
</evidence>
<evidence type="ECO:0000313" key="2">
    <source>
        <dbReference type="EMBL" id="EPX63940.1"/>
    </source>
</evidence>
<evidence type="ECO:0000313" key="3">
    <source>
        <dbReference type="Proteomes" id="UP000011682"/>
    </source>
</evidence>
<dbReference type="eggNOG" id="COG1404">
    <property type="taxonomic scope" value="Bacteria"/>
</dbReference>
<protein>
    <submittedName>
        <fullName evidence="2">Peptidase-like protein</fullName>
    </submittedName>
</protein>
<comment type="caution">
    <text evidence="2">The sequence shown here is derived from an EMBL/GenBank/DDBJ whole genome shotgun (WGS) entry which is preliminary data.</text>
</comment>
<dbReference type="AlphaFoldDB" id="S9PHX4"/>
<dbReference type="Proteomes" id="UP000011682">
    <property type="component" value="Unassembled WGS sequence"/>
</dbReference>